<organism evidence="1 2">
    <name type="scientific">Campylobacter helveticus</name>
    <dbReference type="NCBI Taxonomy" id="28898"/>
    <lineage>
        <taxon>Bacteria</taxon>
        <taxon>Pseudomonadati</taxon>
        <taxon>Campylobacterota</taxon>
        <taxon>Epsilonproteobacteria</taxon>
        <taxon>Campylobacterales</taxon>
        <taxon>Campylobacteraceae</taxon>
        <taxon>Campylobacter</taxon>
    </lineage>
</organism>
<dbReference type="RefSeq" id="WP_131937200.1">
    <property type="nucleotide sequence ID" value="NZ_CP037747.1"/>
</dbReference>
<protein>
    <submittedName>
        <fullName evidence="1">Uncharacterized protein</fullName>
    </submittedName>
</protein>
<evidence type="ECO:0000313" key="2">
    <source>
        <dbReference type="Proteomes" id="UP000321317"/>
    </source>
</evidence>
<evidence type="ECO:0000313" key="1">
    <source>
        <dbReference type="EMBL" id="TXK58351.1"/>
    </source>
</evidence>
<accession>A0ABY3L2U7</accession>
<dbReference type="Proteomes" id="UP000321317">
    <property type="component" value="Unassembled WGS sequence"/>
</dbReference>
<reference evidence="1 2" key="1">
    <citation type="submission" date="2019-08" db="EMBL/GenBank/DDBJ databases">
        <title>Rapid identification of Enteric Bacteria from Whole Genome Sequences (WGS) using Average Nucleotide Identity (ANI).</title>
        <authorList>
            <person name="Lane C."/>
        </authorList>
    </citation>
    <scope>NUCLEOTIDE SEQUENCE [LARGE SCALE GENOMIC DNA]</scope>
    <source>
        <strain evidence="1 2">D4984</strain>
    </source>
</reference>
<sequence>MKNERYPREKAELIACKRDEVIKDLIALEVPFFSKDISEKKMEFDGKMEENYDFKRNFSFGEKLCFEVVAKAMNILKISMREVKLFNPDFKSKKEFYESFLRNLKFNFDKRQNFKKENQLELAKFILQNFKSALMKEQKQSYEVSNFEARELEETGVRSIFTSKKYKIANMSGFTIRSGVRIGIFRFY</sequence>
<dbReference type="EMBL" id="VRMA01000033">
    <property type="protein sequence ID" value="TXK58351.1"/>
    <property type="molecule type" value="Genomic_DNA"/>
</dbReference>
<name>A0ABY3L2U7_9BACT</name>
<proteinExistence type="predicted"/>
<comment type="caution">
    <text evidence="1">The sequence shown here is derived from an EMBL/GenBank/DDBJ whole genome shotgun (WGS) entry which is preliminary data.</text>
</comment>
<keyword evidence="2" id="KW-1185">Reference proteome</keyword>
<gene>
    <name evidence="1" type="ORF">FVD16_03500</name>
</gene>